<evidence type="ECO:0000313" key="3">
    <source>
        <dbReference type="Proteomes" id="UP000235670"/>
    </source>
</evidence>
<evidence type="ECO:0000313" key="1">
    <source>
        <dbReference type="EMBL" id="PMC52195.1"/>
    </source>
</evidence>
<reference evidence="2 4" key="2">
    <citation type="submission" date="2019-11" db="EMBL/GenBank/DDBJ databases">
        <title>FDA dAtabase for Regulatory Grade micrObial Sequences (FDA-ARGOS): Supporting development and validation of Infectious Disease Dx tests.</title>
        <authorList>
            <person name="Turner S."/>
            <person name="Byrd R."/>
            <person name="Tallon L."/>
            <person name="Sadzewicz L."/>
            <person name="Vavikolanu K."/>
            <person name="Mehta A."/>
            <person name="Aluvathingal J."/>
            <person name="Nadendla S."/>
            <person name="Myers T."/>
            <person name="Yan Y."/>
            <person name="Sichtig H."/>
        </authorList>
    </citation>
    <scope>NUCLEOTIDE SEQUENCE [LARGE SCALE GENOMIC DNA]</scope>
    <source>
        <strain evidence="2 4">FDAARGOS_742</strain>
    </source>
</reference>
<evidence type="ECO:0000313" key="2">
    <source>
        <dbReference type="EMBL" id="QGS07582.1"/>
    </source>
</evidence>
<dbReference type="AlphaFoldDB" id="A0A2N6SE16"/>
<proteinExistence type="predicted"/>
<protein>
    <recommendedName>
        <fullName evidence="5">DUF1659 domain-containing protein</fullName>
    </recommendedName>
</protein>
<keyword evidence="4" id="KW-1185">Reference proteome</keyword>
<dbReference type="STRING" id="84135.GCA_001052115_00405"/>
<evidence type="ECO:0008006" key="5">
    <source>
        <dbReference type="Google" id="ProtNLM"/>
    </source>
</evidence>
<reference evidence="1 3" key="1">
    <citation type="submission" date="2017-09" db="EMBL/GenBank/DDBJ databases">
        <title>Bacterial strain isolated from the female urinary microbiota.</title>
        <authorList>
            <person name="Thomas-White K."/>
            <person name="Kumar N."/>
            <person name="Forster S."/>
            <person name="Putonti C."/>
            <person name="Lawley T."/>
            <person name="Wolfe A.J."/>
        </authorList>
    </citation>
    <scope>NUCLEOTIDE SEQUENCE [LARGE SCALE GENOMIC DNA]</scope>
    <source>
        <strain evidence="1 3">UMB0186</strain>
    </source>
</reference>
<accession>A0A2N6SE16</accession>
<dbReference type="OrthoDB" id="2990525at2"/>
<evidence type="ECO:0000313" key="4">
    <source>
        <dbReference type="Proteomes" id="UP000427636"/>
    </source>
</evidence>
<organism evidence="1 3">
    <name type="scientific">Gemella sanguinis</name>
    <dbReference type="NCBI Taxonomy" id="84135"/>
    <lineage>
        <taxon>Bacteria</taxon>
        <taxon>Bacillati</taxon>
        <taxon>Bacillota</taxon>
        <taxon>Bacilli</taxon>
        <taxon>Bacillales</taxon>
        <taxon>Gemellaceae</taxon>
        <taxon>Gemella</taxon>
    </lineage>
</organism>
<gene>
    <name evidence="1" type="ORF">CJ218_06260</name>
    <name evidence="2" type="ORF">FOC50_04580</name>
</gene>
<name>A0A2N6SE16_9BACL</name>
<dbReference type="EMBL" id="PNGT01000006">
    <property type="protein sequence ID" value="PMC52195.1"/>
    <property type="molecule type" value="Genomic_DNA"/>
</dbReference>
<dbReference type="RefSeq" id="WP_006364682.1">
    <property type="nucleotide sequence ID" value="NZ_CAKARP010000021.1"/>
</dbReference>
<dbReference type="GeneID" id="84802515"/>
<dbReference type="EMBL" id="CP046313">
    <property type="protein sequence ID" value="QGS07582.1"/>
    <property type="molecule type" value="Genomic_DNA"/>
</dbReference>
<sequence length="64" mass="7202">MRILKKVLKLNYAEEKGDKQVVKSYTFDANTTVDETTLKDVGDNIGKLLSKTIDNITVTTKELI</sequence>
<dbReference type="Proteomes" id="UP000235670">
    <property type="component" value="Unassembled WGS sequence"/>
</dbReference>
<dbReference type="Proteomes" id="UP000427636">
    <property type="component" value="Chromosome"/>
</dbReference>